<evidence type="ECO:0000313" key="2">
    <source>
        <dbReference type="EMBL" id="MDT0635109.1"/>
    </source>
</evidence>
<organism evidence="2 3">
    <name type="scientific">Spectribacter hydrogenoxidans</name>
    <dbReference type="NCBI Taxonomy" id="3075608"/>
    <lineage>
        <taxon>Bacteria</taxon>
        <taxon>Pseudomonadati</taxon>
        <taxon>Pseudomonadota</taxon>
        <taxon>Gammaproteobacteria</taxon>
        <taxon>Salinisphaerales</taxon>
        <taxon>Salinisphaeraceae</taxon>
        <taxon>Spectribacter</taxon>
    </lineage>
</organism>
<protein>
    <recommendedName>
        <fullName evidence="4">Outer membrane protein beta-barrel domain-containing protein</fullName>
    </recommendedName>
</protein>
<dbReference type="Proteomes" id="UP001251857">
    <property type="component" value="Unassembled WGS sequence"/>
</dbReference>
<feature type="signal peptide" evidence="1">
    <location>
        <begin position="1"/>
        <end position="19"/>
    </location>
</feature>
<dbReference type="RefSeq" id="WP_311652966.1">
    <property type="nucleotide sequence ID" value="NZ_JAVRIB010000008.1"/>
</dbReference>
<dbReference type="EMBL" id="JAVRIB010000008">
    <property type="protein sequence ID" value="MDT0635109.1"/>
    <property type="molecule type" value="Genomic_DNA"/>
</dbReference>
<evidence type="ECO:0000313" key="3">
    <source>
        <dbReference type="Proteomes" id="UP001251857"/>
    </source>
</evidence>
<sequence>MRHAITGLLLAAIASPAVAQSTFLMPEVPRYFYLQGDYVEDAELEGNVGSTDGDGFGGSLWVPTSQMSFVTVDYRTVDNDQGDLDELAFGIGLHGALTPALDLYGTINYDRLELDLGSQDFDANGFGARAGLRAFLADDRVELFGEGQYSDYGDADVGGGAEVDVQGQFLTGGIVVNITPAVALHAEYRTGTYELDFQGATDVDRDDVTLGVRVYLD</sequence>
<gene>
    <name evidence="2" type="ORF">RM532_09065</name>
</gene>
<keyword evidence="1" id="KW-0732">Signal</keyword>
<feature type="chain" id="PRO_5046392978" description="Outer membrane protein beta-barrel domain-containing protein" evidence="1">
    <location>
        <begin position="20"/>
        <end position="217"/>
    </location>
</feature>
<evidence type="ECO:0000256" key="1">
    <source>
        <dbReference type="SAM" id="SignalP"/>
    </source>
</evidence>
<name>A0ABU3C0N5_9GAMM</name>
<accession>A0ABU3C0N5</accession>
<comment type="caution">
    <text evidence="2">The sequence shown here is derived from an EMBL/GenBank/DDBJ whole genome shotgun (WGS) entry which is preliminary data.</text>
</comment>
<evidence type="ECO:0008006" key="4">
    <source>
        <dbReference type="Google" id="ProtNLM"/>
    </source>
</evidence>
<proteinExistence type="predicted"/>
<reference evidence="2 3" key="1">
    <citation type="submission" date="2023-09" db="EMBL/GenBank/DDBJ databases">
        <authorList>
            <person name="Rey-Velasco X."/>
        </authorList>
    </citation>
    <scope>NUCLEOTIDE SEQUENCE [LARGE SCALE GENOMIC DNA]</scope>
    <source>
        <strain evidence="2 3">W335</strain>
    </source>
</reference>
<keyword evidence="3" id="KW-1185">Reference proteome</keyword>